<dbReference type="GO" id="GO:0004527">
    <property type="term" value="F:exonuclease activity"/>
    <property type="evidence" value="ECO:0007669"/>
    <property type="project" value="UniProtKB-KW"/>
</dbReference>
<evidence type="ECO:0000259" key="1">
    <source>
        <dbReference type="Pfam" id="PF10108"/>
    </source>
</evidence>
<keyword evidence="2" id="KW-0378">Hydrolase</keyword>
<reference evidence="2" key="1">
    <citation type="submission" date="2020-04" db="EMBL/GenBank/DDBJ databases">
        <authorList>
            <person name="Chiriac C."/>
            <person name="Salcher M."/>
            <person name="Ghai R."/>
            <person name="Kavagutti S V."/>
        </authorList>
    </citation>
    <scope>NUCLEOTIDE SEQUENCE</scope>
</reference>
<dbReference type="Gene3D" id="3.30.420.10">
    <property type="entry name" value="Ribonuclease H-like superfamily/Ribonuclease H"/>
    <property type="match status" value="1"/>
</dbReference>
<dbReference type="Pfam" id="PF10108">
    <property type="entry name" value="DNA_pol_B_exo2"/>
    <property type="match status" value="1"/>
</dbReference>
<gene>
    <name evidence="2" type="ORF">UFOVP699_28</name>
</gene>
<dbReference type="EMBL" id="LR796670">
    <property type="protein sequence ID" value="CAB4158723.1"/>
    <property type="molecule type" value="Genomic_DNA"/>
</dbReference>
<dbReference type="InterPro" id="IPR019288">
    <property type="entry name" value="3'-5'_exonuclease_PolB-like"/>
</dbReference>
<keyword evidence="2" id="KW-0540">Nuclease</keyword>
<accession>A0A6J5NIB6</accession>
<evidence type="ECO:0000313" key="2">
    <source>
        <dbReference type="EMBL" id="CAB4158723.1"/>
    </source>
</evidence>
<feature type="domain" description="Predicted 3'-5' exonuclease PolB-like" evidence="1">
    <location>
        <begin position="98"/>
        <end position="223"/>
    </location>
</feature>
<dbReference type="InterPro" id="IPR012337">
    <property type="entry name" value="RNaseH-like_sf"/>
</dbReference>
<dbReference type="GO" id="GO:0003676">
    <property type="term" value="F:nucleic acid binding"/>
    <property type="evidence" value="ECO:0007669"/>
    <property type="project" value="InterPro"/>
</dbReference>
<name>A0A6J5NIB6_9CAUD</name>
<dbReference type="InterPro" id="IPR036397">
    <property type="entry name" value="RNaseH_sf"/>
</dbReference>
<protein>
    <submittedName>
        <fullName evidence="2">Predicted 3'-5' exonuclease, PolB-like</fullName>
    </submittedName>
</protein>
<proteinExistence type="predicted"/>
<keyword evidence="2" id="KW-0269">Exonuclease</keyword>
<dbReference type="SUPFAM" id="SSF53098">
    <property type="entry name" value="Ribonuclease H-like"/>
    <property type="match status" value="1"/>
</dbReference>
<sequence>MYNQNEIAKMVFFDLETASEFASLDDLAKSKPKMAELWSKRCEYLRTRFEENRDMTDEQLYEARAALTPEFARIVCATFGRVGFTNNEPSLIIKSYCSDQESEVLDGIHKVFDKFANMKFAGHNIKRFDVPMMCKRLLIHGRELPKGLQIHNLKPWEMPFVDTSELWSFGAWQESFASLDLLAAALNLESPKSDISGEEVGRVFWKESDLDRISQYCERDVLTVCQSILKLSALPVVEEFELQS</sequence>
<organism evidence="2">
    <name type="scientific">uncultured Caudovirales phage</name>
    <dbReference type="NCBI Taxonomy" id="2100421"/>
    <lineage>
        <taxon>Viruses</taxon>
        <taxon>Duplodnaviria</taxon>
        <taxon>Heunggongvirae</taxon>
        <taxon>Uroviricota</taxon>
        <taxon>Caudoviricetes</taxon>
        <taxon>Peduoviridae</taxon>
        <taxon>Maltschvirus</taxon>
        <taxon>Maltschvirus maltsch</taxon>
    </lineage>
</organism>